<dbReference type="PRINTS" id="PR01590">
    <property type="entry name" value="HTHFIS"/>
</dbReference>
<dbReference type="InterPro" id="IPR025662">
    <property type="entry name" value="Sigma_54_int_dom_ATP-bd_1"/>
</dbReference>
<dbReference type="Pfam" id="PF02954">
    <property type="entry name" value="HTH_8"/>
    <property type="match status" value="1"/>
</dbReference>
<dbReference type="InterPro" id="IPR035965">
    <property type="entry name" value="PAS-like_dom_sf"/>
</dbReference>
<reference evidence="9 10" key="1">
    <citation type="submission" date="2016-10" db="EMBL/GenBank/DDBJ databases">
        <authorList>
            <person name="de Groot N.N."/>
        </authorList>
    </citation>
    <scope>NUCLEOTIDE SEQUENCE [LARGE SCALE GENOMIC DNA]</scope>
    <source>
        <strain evidence="9 10">APO</strain>
    </source>
</reference>
<keyword evidence="5" id="KW-0804">Transcription</keyword>
<feature type="domain" description="PAS" evidence="8">
    <location>
        <begin position="2"/>
        <end position="47"/>
    </location>
</feature>
<dbReference type="EMBL" id="FNPV01000002">
    <property type="protein sequence ID" value="SDY52584.1"/>
    <property type="molecule type" value="Genomic_DNA"/>
</dbReference>
<dbReference type="PROSITE" id="PS50112">
    <property type="entry name" value="PAS"/>
    <property type="match status" value="2"/>
</dbReference>
<organism evidence="9 10">
    <name type="scientific">Tindallia californiensis</name>
    <dbReference type="NCBI Taxonomy" id="159292"/>
    <lineage>
        <taxon>Bacteria</taxon>
        <taxon>Bacillati</taxon>
        <taxon>Bacillota</taxon>
        <taxon>Clostridia</taxon>
        <taxon>Peptostreptococcales</taxon>
        <taxon>Tindalliaceae</taxon>
        <taxon>Tindallia</taxon>
    </lineage>
</organism>
<dbReference type="PROSITE" id="PS00676">
    <property type="entry name" value="SIGMA54_INTERACT_2"/>
    <property type="match status" value="1"/>
</dbReference>
<gene>
    <name evidence="9" type="ORF">SAMN05192546_102397</name>
</gene>
<dbReference type="PANTHER" id="PTHR32071:SF121">
    <property type="entry name" value="SIGMA L-DEPENDENT TRANSCRIPTIONAL REGULATOR YQIR-RELATED"/>
    <property type="match status" value="1"/>
</dbReference>
<dbReference type="Pfam" id="PF00158">
    <property type="entry name" value="Sigma54_activat"/>
    <property type="match status" value="1"/>
</dbReference>
<dbReference type="NCBIfam" id="TIGR00229">
    <property type="entry name" value="sensory_box"/>
    <property type="match status" value="2"/>
</dbReference>
<feature type="domain" description="PAS" evidence="8">
    <location>
        <begin position="120"/>
        <end position="171"/>
    </location>
</feature>
<dbReference type="GO" id="GO:0005524">
    <property type="term" value="F:ATP binding"/>
    <property type="evidence" value="ECO:0007669"/>
    <property type="project" value="UniProtKB-KW"/>
</dbReference>
<keyword evidence="2" id="KW-0067">ATP-binding</keyword>
<dbReference type="Pfam" id="PF00989">
    <property type="entry name" value="PAS"/>
    <property type="match status" value="2"/>
</dbReference>
<dbReference type="Gene3D" id="3.40.50.300">
    <property type="entry name" value="P-loop containing nucleotide triphosphate hydrolases"/>
    <property type="match status" value="1"/>
</dbReference>
<accession>A0A1H3KLW0</accession>
<dbReference type="InterPro" id="IPR009057">
    <property type="entry name" value="Homeodomain-like_sf"/>
</dbReference>
<dbReference type="PROSITE" id="PS50045">
    <property type="entry name" value="SIGMA54_INTERACT_4"/>
    <property type="match status" value="1"/>
</dbReference>
<keyword evidence="6" id="KW-0175">Coiled coil</keyword>
<evidence type="ECO:0000256" key="3">
    <source>
        <dbReference type="ARBA" id="ARBA00023015"/>
    </source>
</evidence>
<dbReference type="InterPro" id="IPR002197">
    <property type="entry name" value="HTH_Fis"/>
</dbReference>
<dbReference type="Gene3D" id="1.10.10.60">
    <property type="entry name" value="Homeodomain-like"/>
    <property type="match status" value="1"/>
</dbReference>
<evidence type="ECO:0000259" key="7">
    <source>
        <dbReference type="PROSITE" id="PS50045"/>
    </source>
</evidence>
<dbReference type="SMART" id="SM00382">
    <property type="entry name" value="AAA"/>
    <property type="match status" value="1"/>
</dbReference>
<dbReference type="SMART" id="SM00091">
    <property type="entry name" value="PAS"/>
    <property type="match status" value="2"/>
</dbReference>
<dbReference type="InterPro" id="IPR013767">
    <property type="entry name" value="PAS_fold"/>
</dbReference>
<dbReference type="Gene3D" id="1.10.8.60">
    <property type="match status" value="1"/>
</dbReference>
<evidence type="ECO:0000256" key="6">
    <source>
        <dbReference type="SAM" id="Coils"/>
    </source>
</evidence>
<dbReference type="FunFam" id="3.40.50.300:FF:000006">
    <property type="entry name" value="DNA-binding transcriptional regulator NtrC"/>
    <property type="match status" value="1"/>
</dbReference>
<dbReference type="SUPFAM" id="SSF55785">
    <property type="entry name" value="PYP-like sensor domain (PAS domain)"/>
    <property type="match status" value="2"/>
</dbReference>
<dbReference type="InterPro" id="IPR002078">
    <property type="entry name" value="Sigma_54_int"/>
</dbReference>
<dbReference type="PROSITE" id="PS00675">
    <property type="entry name" value="SIGMA54_INTERACT_1"/>
    <property type="match status" value="1"/>
</dbReference>
<keyword evidence="3" id="KW-0805">Transcription regulation</keyword>
<dbReference type="SUPFAM" id="SSF52540">
    <property type="entry name" value="P-loop containing nucleoside triphosphate hydrolases"/>
    <property type="match status" value="1"/>
</dbReference>
<dbReference type="Pfam" id="PF25601">
    <property type="entry name" value="AAA_lid_14"/>
    <property type="match status" value="1"/>
</dbReference>
<evidence type="ECO:0000256" key="4">
    <source>
        <dbReference type="ARBA" id="ARBA00023125"/>
    </source>
</evidence>
<feature type="domain" description="Sigma-54 factor interaction" evidence="7">
    <location>
        <begin position="254"/>
        <end position="484"/>
    </location>
</feature>
<keyword evidence="10" id="KW-1185">Reference proteome</keyword>
<dbReference type="InterPro" id="IPR000014">
    <property type="entry name" value="PAS"/>
</dbReference>
<evidence type="ECO:0000259" key="8">
    <source>
        <dbReference type="PROSITE" id="PS50112"/>
    </source>
</evidence>
<feature type="coiled-coil region" evidence="6">
    <location>
        <begin position="516"/>
        <end position="543"/>
    </location>
</feature>
<dbReference type="InterPro" id="IPR058031">
    <property type="entry name" value="AAA_lid_NorR"/>
</dbReference>
<dbReference type="InterPro" id="IPR025943">
    <property type="entry name" value="Sigma_54_int_dom_ATP-bd_2"/>
</dbReference>
<dbReference type="STRING" id="159292.SAMN05192546_102397"/>
<dbReference type="CDD" id="cd00009">
    <property type="entry name" value="AAA"/>
    <property type="match status" value="1"/>
</dbReference>
<evidence type="ECO:0000256" key="1">
    <source>
        <dbReference type="ARBA" id="ARBA00022741"/>
    </source>
</evidence>
<name>A0A1H3KLW0_9FIRM</name>
<dbReference type="GO" id="GO:0043565">
    <property type="term" value="F:sequence-specific DNA binding"/>
    <property type="evidence" value="ECO:0007669"/>
    <property type="project" value="InterPro"/>
</dbReference>
<dbReference type="InterPro" id="IPR027417">
    <property type="entry name" value="P-loop_NTPase"/>
</dbReference>
<evidence type="ECO:0000256" key="5">
    <source>
        <dbReference type="ARBA" id="ARBA00023163"/>
    </source>
</evidence>
<dbReference type="InterPro" id="IPR025944">
    <property type="entry name" value="Sigma_54_int_dom_CS"/>
</dbReference>
<dbReference type="GO" id="GO:0006355">
    <property type="term" value="P:regulation of DNA-templated transcription"/>
    <property type="evidence" value="ECO:0007669"/>
    <property type="project" value="InterPro"/>
</dbReference>
<dbReference type="Gene3D" id="3.30.450.20">
    <property type="entry name" value="PAS domain"/>
    <property type="match status" value="2"/>
</dbReference>
<dbReference type="RefSeq" id="WP_278279992.1">
    <property type="nucleotide sequence ID" value="NZ_FNPV01000002.1"/>
</dbReference>
<evidence type="ECO:0000313" key="9">
    <source>
        <dbReference type="EMBL" id="SDY52584.1"/>
    </source>
</evidence>
<dbReference type="PANTHER" id="PTHR32071">
    <property type="entry name" value="TRANSCRIPTIONAL REGULATORY PROTEIN"/>
    <property type="match status" value="1"/>
</dbReference>
<protein>
    <submittedName>
        <fullName evidence="9">PAS domain S-box-containing protein</fullName>
    </submittedName>
</protein>
<dbReference type="CDD" id="cd00130">
    <property type="entry name" value="PAS"/>
    <property type="match status" value="2"/>
</dbReference>
<dbReference type="Proteomes" id="UP000199230">
    <property type="component" value="Unassembled WGS sequence"/>
</dbReference>
<dbReference type="SUPFAM" id="SSF46689">
    <property type="entry name" value="Homeodomain-like"/>
    <property type="match status" value="1"/>
</dbReference>
<keyword evidence="1" id="KW-0547">Nucleotide-binding</keyword>
<keyword evidence="4" id="KW-0238">DNA-binding</keyword>
<evidence type="ECO:0000313" key="10">
    <source>
        <dbReference type="Proteomes" id="UP000199230"/>
    </source>
</evidence>
<evidence type="ECO:0000256" key="2">
    <source>
        <dbReference type="ARBA" id="ARBA00022840"/>
    </source>
</evidence>
<sequence>MMTKEMETILDSTNDGMMIIDKGGVVTLFNHAAEIMTGLSKEKVVGKYISENFPETQLVDVMVLEEITADNFLKIGNKEITIRRMPMHNDLGQVVGAVAIFRDISDLTSLNDQIDRLKEMQSLLEGILHSTQDAISVCDEKGIHVLINPAYTKLTGLSEKDIIGKPVTVDISEGQSVHLQALKKQKPVSNTKLKVGKHHKEIIASASPIIVDGELRGSVGILQDLTEMKKLNRELMLARQIIRKLEAKYTFDDIIASDQQMTDCIEKSRQAAKTPANILLRGESGTGKELFAHAIHNLSDRRYKQFVRVNCAAINESLLESELFGYEEGAFTGARKGGKIGLFQEAHNGTIFLDEIAEIPTSTQVKLLRVLQEGEVMSVGSTRSINVDVRVIAATNVHLEKAVEEGRFREDLYYRLNVIPIRIPPLRNRMNDIYPLILSFLNKYNQEYGRNAKDLSPEALRHLKQYHWPGNVRELQNYIGRAMVNMKLQDTLLEAKHLPKFFDSETDFSNNYAASLSDKKMKVASLDQALKEAEKKIIEDTLERHGNNRTKTAETLNISIRSLYYKIKKLGID</sequence>
<dbReference type="InterPro" id="IPR003593">
    <property type="entry name" value="AAA+_ATPase"/>
</dbReference>
<dbReference type="AlphaFoldDB" id="A0A1H3KLW0"/>
<dbReference type="PROSITE" id="PS00688">
    <property type="entry name" value="SIGMA54_INTERACT_3"/>
    <property type="match status" value="1"/>
</dbReference>
<proteinExistence type="predicted"/>